<evidence type="ECO:0000313" key="1">
    <source>
        <dbReference type="EMBL" id="OJD19072.1"/>
    </source>
</evidence>
<dbReference type="VEuPathDB" id="FungiDB:AJ78_00945"/>
<gene>
    <name evidence="1" type="ORF">AJ78_00945</name>
</gene>
<organism evidence="1 2">
    <name type="scientific">Emergomyces pasteurianus Ep9510</name>
    <dbReference type="NCBI Taxonomy" id="1447872"/>
    <lineage>
        <taxon>Eukaryota</taxon>
        <taxon>Fungi</taxon>
        <taxon>Dikarya</taxon>
        <taxon>Ascomycota</taxon>
        <taxon>Pezizomycotina</taxon>
        <taxon>Eurotiomycetes</taxon>
        <taxon>Eurotiomycetidae</taxon>
        <taxon>Onygenales</taxon>
        <taxon>Ajellomycetaceae</taxon>
        <taxon>Emergomyces</taxon>
    </lineage>
</organism>
<name>A0A1J9PRJ9_9EURO</name>
<dbReference type="OrthoDB" id="4176059at2759"/>
<accession>A0A1J9PRJ9</accession>
<keyword evidence="2" id="KW-1185">Reference proteome</keyword>
<dbReference type="Proteomes" id="UP000182235">
    <property type="component" value="Unassembled WGS sequence"/>
</dbReference>
<comment type="caution">
    <text evidence="1">The sequence shown here is derived from an EMBL/GenBank/DDBJ whole genome shotgun (WGS) entry which is preliminary data.</text>
</comment>
<reference evidence="1 2" key="1">
    <citation type="submission" date="2015-07" db="EMBL/GenBank/DDBJ databases">
        <title>Emmonsia species relationships and genome sequence.</title>
        <authorList>
            <consortium name="The Broad Institute Genomics Platform"/>
            <person name="Cuomo C.A."/>
            <person name="Munoz J.F."/>
            <person name="Imamovic A."/>
            <person name="Priest M.E."/>
            <person name="Young S."/>
            <person name="Clay O.K."/>
            <person name="McEwen J.G."/>
        </authorList>
    </citation>
    <scope>NUCLEOTIDE SEQUENCE [LARGE SCALE GENOMIC DNA]</scope>
    <source>
        <strain evidence="1 2">UAMH 9510</strain>
    </source>
</reference>
<dbReference type="AlphaFoldDB" id="A0A1J9PRJ9"/>
<proteinExistence type="predicted"/>
<dbReference type="EMBL" id="LGRN01000018">
    <property type="protein sequence ID" value="OJD19072.1"/>
    <property type="molecule type" value="Genomic_DNA"/>
</dbReference>
<protein>
    <submittedName>
        <fullName evidence="1">Uncharacterized protein</fullName>
    </submittedName>
</protein>
<sequence length="83" mass="9295">MAVVNAPDNSAVMAKVYQLANANRSNIELEDSMHDSDYCREELAPFLQHNGQLQQPIEELGFPLTQFPSIAMFMGKENEKPSP</sequence>
<evidence type="ECO:0000313" key="2">
    <source>
        <dbReference type="Proteomes" id="UP000182235"/>
    </source>
</evidence>